<dbReference type="Pfam" id="PF16483">
    <property type="entry name" value="Glyco_hydro_64"/>
    <property type="match status" value="1"/>
</dbReference>
<reference evidence="3" key="2">
    <citation type="journal article" date="2022" name="Microb. Genom.">
        <title>A chromosome-scale genome assembly of the tomato pathogen Cladosporium fulvum reveals a compartmentalized genome architecture and the presence of a dispensable chromosome.</title>
        <authorList>
            <person name="Zaccaron A.Z."/>
            <person name="Chen L.H."/>
            <person name="Samaras A."/>
            <person name="Stergiopoulos I."/>
        </authorList>
    </citation>
    <scope>NUCLEOTIDE SEQUENCE</scope>
    <source>
        <strain evidence="3">Race5_Kim</strain>
    </source>
</reference>
<evidence type="ECO:0000313" key="3">
    <source>
        <dbReference type="EMBL" id="UJO14515.1"/>
    </source>
</evidence>
<dbReference type="InterPro" id="IPR037398">
    <property type="entry name" value="Glyco_hydro_64_fam"/>
</dbReference>
<dbReference type="InterPro" id="IPR037176">
    <property type="entry name" value="Osmotin/thaumatin-like_sf"/>
</dbReference>
<dbReference type="InterPro" id="IPR042517">
    <property type="entry name" value="Glyco_hydro_64_N_2"/>
</dbReference>
<dbReference type="PROSITE" id="PS52006">
    <property type="entry name" value="GH64"/>
    <property type="match status" value="1"/>
</dbReference>
<dbReference type="RefSeq" id="XP_047758881.1">
    <property type="nucleotide sequence ID" value="XM_047901596.1"/>
</dbReference>
<dbReference type="PANTHER" id="PTHR38165:SF1">
    <property type="entry name" value="GLUCANASE B"/>
    <property type="match status" value="1"/>
</dbReference>
<dbReference type="InterPro" id="IPR032477">
    <property type="entry name" value="Glyco_hydro_64"/>
</dbReference>
<dbReference type="Gene3D" id="2.60.110.10">
    <property type="entry name" value="Thaumatin"/>
    <property type="match status" value="1"/>
</dbReference>
<name>A0A9Q8LBW2_PASFU</name>
<dbReference type="Proteomes" id="UP000756132">
    <property type="component" value="Chromosome 2"/>
</dbReference>
<accession>A0A9Q8LBW2</accession>
<proteinExistence type="predicted"/>
<feature type="domain" description="GH64" evidence="2">
    <location>
        <begin position="115"/>
        <end position="476"/>
    </location>
</feature>
<evidence type="ECO:0000259" key="2">
    <source>
        <dbReference type="PROSITE" id="PS52006"/>
    </source>
</evidence>
<evidence type="ECO:0000313" key="4">
    <source>
        <dbReference type="Proteomes" id="UP000756132"/>
    </source>
</evidence>
<dbReference type="EMBL" id="CP090164">
    <property type="protein sequence ID" value="UJO14515.1"/>
    <property type="molecule type" value="Genomic_DNA"/>
</dbReference>
<keyword evidence="1" id="KW-0732">Signal</keyword>
<dbReference type="GeneID" id="71982326"/>
<dbReference type="AlphaFoldDB" id="A0A9Q8LBW2"/>
<evidence type="ECO:0000256" key="1">
    <source>
        <dbReference type="SAM" id="SignalP"/>
    </source>
</evidence>
<dbReference type="Gene3D" id="3.30.920.50">
    <property type="entry name" value="Beta-1,3-glucanase, C-terminal domain"/>
    <property type="match status" value="1"/>
</dbReference>
<feature type="signal peptide" evidence="1">
    <location>
        <begin position="1"/>
        <end position="21"/>
    </location>
</feature>
<organism evidence="3 4">
    <name type="scientific">Passalora fulva</name>
    <name type="common">Tomato leaf mold</name>
    <name type="synonym">Cladosporium fulvum</name>
    <dbReference type="NCBI Taxonomy" id="5499"/>
    <lineage>
        <taxon>Eukaryota</taxon>
        <taxon>Fungi</taxon>
        <taxon>Dikarya</taxon>
        <taxon>Ascomycota</taxon>
        <taxon>Pezizomycotina</taxon>
        <taxon>Dothideomycetes</taxon>
        <taxon>Dothideomycetidae</taxon>
        <taxon>Mycosphaerellales</taxon>
        <taxon>Mycosphaerellaceae</taxon>
        <taxon>Fulvia</taxon>
    </lineage>
</organism>
<protein>
    <submittedName>
        <fullName evidence="3">Glucan endo-1,3-beta-glucosidase</fullName>
    </submittedName>
</protein>
<dbReference type="PANTHER" id="PTHR38165">
    <property type="match status" value="1"/>
</dbReference>
<gene>
    <name evidence="3" type="ORF">CLAFUR5_02448</name>
</gene>
<dbReference type="OrthoDB" id="10058186at2759"/>
<dbReference type="OMA" id="ASLNWGF"/>
<feature type="chain" id="PRO_5040311422" evidence="1">
    <location>
        <begin position="22"/>
        <end position="500"/>
    </location>
</feature>
<dbReference type="KEGG" id="ffu:CLAFUR5_02448"/>
<keyword evidence="4" id="KW-1185">Reference proteome</keyword>
<reference evidence="3" key="1">
    <citation type="submission" date="2021-12" db="EMBL/GenBank/DDBJ databases">
        <authorList>
            <person name="Zaccaron A."/>
            <person name="Stergiopoulos I."/>
        </authorList>
    </citation>
    <scope>NUCLEOTIDE SEQUENCE</scope>
    <source>
        <strain evidence="3">Race5_Kim</strain>
    </source>
</reference>
<sequence length="500" mass="53851">MHLGSITSFSCLLGLSSLVSSAPIVTTEGATRSDILISKDNTLNATTYSNDTVTETASLYSNDTTTQAISIPDTYPVPANGRNLTAQSYLHPDYNGTRANTNGTYNVEAIAAAADGRLQLKFINNWHTQNLMVTISGLDEKGSFIMLGQNGQWVYPTTSSATPVPVKDNIAIPIGKPNSTLPITLPGYISSSRVWISEGPLKFYIVKTPTGTGLVEPAAVNPNDANSQINYAFGELTWTKASGLWADITAVDFVGLPLGIDMMEASGKNHSVFGTPANAATALCEGLKAQKEIDGRPWDQLCTYKPNGELIRVLAPNLIQSQNKAAFGTYFAKYVDDVWNYYKTHDLTINTQAKPGNVTCRVTGSTLNCAGDNRGYPKPNNVDIFGCNTGPFTVQAGDNEVHQAVVPRLCAAFNRASFLIPGGNIQPALGPRHYYAADQKRAVDTRPMNHYSRLVHEMEVDQKGYAFSYDDVSPSYGEDQAGLVTSMTPKMLTFIVGGSG</sequence>